<evidence type="ECO:0000256" key="2">
    <source>
        <dbReference type="SAM" id="SignalP"/>
    </source>
</evidence>
<protein>
    <recommendedName>
        <fullName evidence="5">Secreted protein</fullName>
    </recommendedName>
</protein>
<sequence>MRPSSTALISAIVALTIVGCSSSSETTPEQQPVVTVTKTAEATPPSTSNFHQVESPTGPPADALKKCGSTSKYVAYIGSDVTSCGFAVAVAKAAPAEPATGPFNVSATSPVTGQNYQMSCTAHDHVMRCSGGNNAIVLLTPNPTGVVEEKTYEYALEGTVVLKNTAEVLEGLKPPNNDNPNNEYILLWFDNPMDVAGKHAGNRDQLSTKNVRYLSLGKKETTQYGPLPDTTGPWRQYVGKRIRLHVNSDNMRYPSDTGMPLGALRLEEAPDIRIEEL</sequence>
<dbReference type="RefSeq" id="WP_010935316.1">
    <property type="nucleotide sequence ID" value="NZ_JADQUE010000011.1"/>
</dbReference>
<name>A0A854NGU9_CORDP</name>
<feature type="chain" id="PRO_5038919046" description="Secreted protein" evidence="2">
    <location>
        <begin position="27"/>
        <end position="277"/>
    </location>
</feature>
<evidence type="ECO:0000313" key="4">
    <source>
        <dbReference type="Proteomes" id="UP000197692"/>
    </source>
</evidence>
<keyword evidence="2" id="KW-0732">Signal</keyword>
<feature type="region of interest" description="Disordered" evidence="1">
    <location>
        <begin position="41"/>
        <end position="61"/>
    </location>
</feature>
<reference evidence="4" key="1">
    <citation type="submission" date="2016-02" db="EMBL/GenBank/DDBJ databases">
        <title>Genomic analyses of a collection of pathogenic Corynebacterium diphtheriae.</title>
        <authorList>
            <person name="Sangal V."/>
            <person name="Titov L."/>
        </authorList>
    </citation>
    <scope>NUCLEOTIDE SEQUENCE [LARGE SCALE GENOMIC DNA]</scope>
    <source>
        <strain evidence="4">1438</strain>
    </source>
</reference>
<dbReference type="AlphaFoldDB" id="A0A854NGU9"/>
<organism evidence="3 4">
    <name type="scientific">Corynebacterium diphtheriae bv. mitis</name>
    <dbReference type="NCBI Taxonomy" id="1806053"/>
    <lineage>
        <taxon>Bacteria</taxon>
        <taxon>Bacillati</taxon>
        <taxon>Actinomycetota</taxon>
        <taxon>Actinomycetes</taxon>
        <taxon>Mycobacteriales</taxon>
        <taxon>Corynebacteriaceae</taxon>
        <taxon>Corynebacterium</taxon>
    </lineage>
</organism>
<feature type="signal peptide" evidence="2">
    <location>
        <begin position="1"/>
        <end position="26"/>
    </location>
</feature>
<feature type="compositionally biased region" description="Polar residues" evidence="1">
    <location>
        <begin position="41"/>
        <end position="55"/>
    </location>
</feature>
<accession>A0A854NGU9</accession>
<dbReference type="PROSITE" id="PS51257">
    <property type="entry name" value="PROKAR_LIPOPROTEIN"/>
    <property type="match status" value="1"/>
</dbReference>
<dbReference type="Proteomes" id="UP000197692">
    <property type="component" value="Unassembled WGS sequence"/>
</dbReference>
<dbReference type="EMBL" id="LSZF01000027">
    <property type="protein sequence ID" value="OWM34139.1"/>
    <property type="molecule type" value="Genomic_DNA"/>
</dbReference>
<gene>
    <name evidence="3" type="ORF">AY602_09365</name>
</gene>
<proteinExistence type="predicted"/>
<evidence type="ECO:0008006" key="5">
    <source>
        <dbReference type="Google" id="ProtNLM"/>
    </source>
</evidence>
<comment type="caution">
    <text evidence="3">The sequence shown here is derived from an EMBL/GenBank/DDBJ whole genome shotgun (WGS) entry which is preliminary data.</text>
</comment>
<evidence type="ECO:0000256" key="1">
    <source>
        <dbReference type="SAM" id="MobiDB-lite"/>
    </source>
</evidence>
<evidence type="ECO:0000313" key="3">
    <source>
        <dbReference type="EMBL" id="OWM34139.1"/>
    </source>
</evidence>